<dbReference type="Gene3D" id="2.40.50.100">
    <property type="match status" value="1"/>
</dbReference>
<protein>
    <submittedName>
        <fullName evidence="4">Macrolide transporter subunit MacA</fullName>
    </submittedName>
</protein>
<proteinExistence type="inferred from homology"/>
<dbReference type="GO" id="GO:0016020">
    <property type="term" value="C:membrane"/>
    <property type="evidence" value="ECO:0007669"/>
    <property type="project" value="InterPro"/>
</dbReference>
<evidence type="ECO:0000256" key="1">
    <source>
        <dbReference type="ARBA" id="ARBA00004196"/>
    </source>
</evidence>
<dbReference type="Gene3D" id="2.40.30.170">
    <property type="match status" value="1"/>
</dbReference>
<dbReference type="Gene3D" id="6.20.50.140">
    <property type="match status" value="1"/>
</dbReference>
<dbReference type="Proteomes" id="UP000636960">
    <property type="component" value="Unassembled WGS sequence"/>
</dbReference>
<evidence type="ECO:0000313" key="4">
    <source>
        <dbReference type="EMBL" id="GIE98921.1"/>
    </source>
</evidence>
<keyword evidence="5" id="KW-1185">Reference proteome</keyword>
<comment type="subcellular location">
    <subcellularLocation>
        <location evidence="1">Cell envelope</location>
    </subcellularLocation>
</comment>
<accession>A0A919K987</accession>
<dbReference type="SUPFAM" id="SSF111369">
    <property type="entry name" value="HlyD-like secretion proteins"/>
    <property type="match status" value="1"/>
</dbReference>
<gene>
    <name evidence="4" type="ORF">Ari01nite_63860</name>
</gene>
<dbReference type="NCBIfam" id="TIGR01730">
    <property type="entry name" value="RND_mfp"/>
    <property type="match status" value="1"/>
</dbReference>
<dbReference type="EMBL" id="BOMV01000066">
    <property type="protein sequence ID" value="GIE98921.1"/>
    <property type="molecule type" value="Genomic_DNA"/>
</dbReference>
<dbReference type="GO" id="GO:0022857">
    <property type="term" value="F:transmembrane transporter activity"/>
    <property type="evidence" value="ECO:0007669"/>
    <property type="project" value="InterPro"/>
</dbReference>
<comment type="caution">
    <text evidence="4">The sequence shown here is derived from an EMBL/GenBank/DDBJ whole genome shotgun (WGS) entry which is preliminary data.</text>
</comment>
<keyword evidence="3" id="KW-0175">Coiled coil</keyword>
<dbReference type="RefSeq" id="WP_239163209.1">
    <property type="nucleotide sequence ID" value="NZ_BOMV01000066.1"/>
</dbReference>
<dbReference type="PANTHER" id="PTHR32347">
    <property type="entry name" value="EFFLUX SYSTEM COMPONENT YKNX-RELATED"/>
    <property type="match status" value="1"/>
</dbReference>
<dbReference type="PANTHER" id="PTHR32347:SF23">
    <property type="entry name" value="BLL5650 PROTEIN"/>
    <property type="match status" value="1"/>
</dbReference>
<dbReference type="GO" id="GO:0030313">
    <property type="term" value="C:cell envelope"/>
    <property type="evidence" value="ECO:0007669"/>
    <property type="project" value="UniProtKB-SubCell"/>
</dbReference>
<comment type="similarity">
    <text evidence="2">Belongs to the membrane fusion protein (MFP) (TC 8.A.1) family.</text>
</comment>
<dbReference type="InterPro" id="IPR050465">
    <property type="entry name" value="UPF0194_transport"/>
</dbReference>
<sequence length="369" mass="37220">MRKKWLIAGLVVVAVGAQGAAFWLDRAEDDRTPVAVATVAVDTGEVTVSVAATGTVRPATTRSLAFGIDGTVARVAVRPGSVVRAGAVLASADTTAAAAAVRQAQDDLDAAESVLDTAERVAAAAATAPAASSARGAAASEMPAGAVPPEDQAVAALDLEAQATGLDAIFTATERVNRARAALAEAKAALTGATITAPIAGTVMTVAGRVGSRVGKGAAFVTLADTYTLQVDASFPEADAGSLAEGQTATVTLADRVGEEFPADVVQVDPVGAVEGNLVTYGVILSFRTQPPGLLVGQTAAVEVRTSHVADTVRVPATAVRETDRGRGLVRVRTGATQAEREVTVGLRGDLYTQITGGLTSGEVVVRSW</sequence>
<evidence type="ECO:0000313" key="5">
    <source>
        <dbReference type="Proteomes" id="UP000636960"/>
    </source>
</evidence>
<name>A0A919K987_9ACTN</name>
<evidence type="ECO:0000256" key="2">
    <source>
        <dbReference type="ARBA" id="ARBA00009477"/>
    </source>
</evidence>
<organism evidence="4 5">
    <name type="scientific">Paractinoplanes rishiriensis</name>
    <dbReference type="NCBI Taxonomy" id="1050105"/>
    <lineage>
        <taxon>Bacteria</taxon>
        <taxon>Bacillati</taxon>
        <taxon>Actinomycetota</taxon>
        <taxon>Actinomycetes</taxon>
        <taxon>Micromonosporales</taxon>
        <taxon>Micromonosporaceae</taxon>
        <taxon>Paractinoplanes</taxon>
    </lineage>
</organism>
<dbReference type="InterPro" id="IPR006143">
    <property type="entry name" value="RND_pump_MFP"/>
</dbReference>
<dbReference type="AlphaFoldDB" id="A0A919K987"/>
<reference evidence="4" key="1">
    <citation type="submission" date="2021-01" db="EMBL/GenBank/DDBJ databases">
        <title>Whole genome shotgun sequence of Actinoplanes rishiriensis NBRC 108556.</title>
        <authorList>
            <person name="Komaki H."/>
            <person name="Tamura T."/>
        </authorList>
    </citation>
    <scope>NUCLEOTIDE SEQUENCE</scope>
    <source>
        <strain evidence="4">NBRC 108556</strain>
    </source>
</reference>
<evidence type="ECO:0000256" key="3">
    <source>
        <dbReference type="ARBA" id="ARBA00023054"/>
    </source>
</evidence>